<dbReference type="EMBL" id="CAMXCT030006670">
    <property type="protein sequence ID" value="CAL4805337.1"/>
    <property type="molecule type" value="Genomic_DNA"/>
</dbReference>
<protein>
    <submittedName>
        <fullName evidence="5">Pentacotripeptide-repeat region of PRORP domain-containing protein</fullName>
    </submittedName>
</protein>
<evidence type="ECO:0000313" key="5">
    <source>
        <dbReference type="EMBL" id="CAL4805337.1"/>
    </source>
</evidence>
<reference evidence="3" key="1">
    <citation type="submission" date="2022-10" db="EMBL/GenBank/DDBJ databases">
        <authorList>
            <person name="Chen Y."/>
            <person name="Dougan E. K."/>
            <person name="Chan C."/>
            <person name="Rhodes N."/>
            <person name="Thang M."/>
        </authorList>
    </citation>
    <scope>NUCLEOTIDE SEQUENCE</scope>
</reference>
<keyword evidence="6" id="KW-1185">Reference proteome</keyword>
<evidence type="ECO:0000313" key="6">
    <source>
        <dbReference type="Proteomes" id="UP001152797"/>
    </source>
</evidence>
<comment type="caution">
    <text evidence="3">The sequence shown here is derived from an EMBL/GenBank/DDBJ whole genome shotgun (WGS) entry which is preliminary data.</text>
</comment>
<dbReference type="Gene3D" id="1.25.40.10">
    <property type="entry name" value="Tetratricopeptide repeat domain"/>
    <property type="match status" value="3"/>
</dbReference>
<dbReference type="InterPro" id="IPR002885">
    <property type="entry name" value="PPR_rpt"/>
</dbReference>
<dbReference type="AlphaFoldDB" id="A0A9P1M3X7"/>
<accession>A0A9P1M3X7</accession>
<dbReference type="Pfam" id="PF01535">
    <property type="entry name" value="PPR"/>
    <property type="match status" value="2"/>
</dbReference>
<feature type="repeat" description="PPR" evidence="2">
    <location>
        <begin position="114"/>
        <end position="148"/>
    </location>
</feature>
<dbReference type="NCBIfam" id="TIGR00756">
    <property type="entry name" value="PPR"/>
    <property type="match status" value="1"/>
</dbReference>
<dbReference type="Proteomes" id="UP001152797">
    <property type="component" value="Unassembled WGS sequence"/>
</dbReference>
<sequence>MPMARVSSNVISYSSAIRSCAVRWSLGLQLLHNMLMIQLLPNEIVLNCVVHASVDCWQAGLAILHCNLTGSLSFPNKRSYSSAINACANDSQWQVVLRLLDDVQDVQSKDWGGNEFIYSSAINACEKANQWQRALILFEEMTSKKISANEFIYSSAISACEKAEQWQISVFLLDLMYSTGTKTTDEVTSNGTISSFSKGQQWQQASHFLAAMQKQRAPHDVISYNSTISACERGGEWQLASNLLVTMPGLQVLPSEISYNSVISANSEANWRAAIGTLSLMSSQPNEISYSSVISGFEKATRWEAALSLLPKACNAVSYNSAISALQSFWPRALRLLWDLQQLRMRPERTSYDGVCGSCERFGQPGQLGQLHESLLYMSAGC</sequence>
<dbReference type="OrthoDB" id="185373at2759"/>
<evidence type="ECO:0000256" key="1">
    <source>
        <dbReference type="ARBA" id="ARBA00022737"/>
    </source>
</evidence>
<dbReference type="Pfam" id="PF13812">
    <property type="entry name" value="PPR_3"/>
    <property type="match status" value="1"/>
</dbReference>
<evidence type="ECO:0000256" key="2">
    <source>
        <dbReference type="PROSITE-ProRule" id="PRU00708"/>
    </source>
</evidence>
<dbReference type="InterPro" id="IPR011990">
    <property type="entry name" value="TPR-like_helical_dom_sf"/>
</dbReference>
<name>A0A9P1M3X7_9DINO</name>
<dbReference type="PANTHER" id="PTHR47932:SF44">
    <property type="entry name" value="MIOREX COMPLEX COMPONENT 1"/>
    <property type="match status" value="1"/>
</dbReference>
<dbReference type="EMBL" id="CAMXCT020006670">
    <property type="protein sequence ID" value="CAL1171400.1"/>
    <property type="molecule type" value="Genomic_DNA"/>
</dbReference>
<dbReference type="PANTHER" id="PTHR47932">
    <property type="entry name" value="ATPASE EXPRESSION PROTEIN 3"/>
    <property type="match status" value="1"/>
</dbReference>
<feature type="repeat" description="PPR" evidence="2">
    <location>
        <begin position="220"/>
        <end position="254"/>
    </location>
</feature>
<organism evidence="3">
    <name type="scientific">Cladocopium goreaui</name>
    <dbReference type="NCBI Taxonomy" id="2562237"/>
    <lineage>
        <taxon>Eukaryota</taxon>
        <taxon>Sar</taxon>
        <taxon>Alveolata</taxon>
        <taxon>Dinophyceae</taxon>
        <taxon>Suessiales</taxon>
        <taxon>Symbiodiniaceae</taxon>
        <taxon>Cladocopium</taxon>
    </lineage>
</organism>
<evidence type="ECO:0000313" key="3">
    <source>
        <dbReference type="EMBL" id="CAI4018025.1"/>
    </source>
</evidence>
<gene>
    <name evidence="3" type="ORF">C1SCF055_LOCUS42627</name>
</gene>
<dbReference type="EMBL" id="CAMXCT010006670">
    <property type="protein sequence ID" value="CAI4018025.1"/>
    <property type="molecule type" value="Genomic_DNA"/>
</dbReference>
<keyword evidence="1" id="KW-0677">Repeat</keyword>
<evidence type="ECO:0000313" key="4">
    <source>
        <dbReference type="EMBL" id="CAL1171400.1"/>
    </source>
</evidence>
<dbReference type="PROSITE" id="PS51375">
    <property type="entry name" value="PPR"/>
    <property type="match status" value="2"/>
</dbReference>
<reference evidence="4" key="2">
    <citation type="submission" date="2024-04" db="EMBL/GenBank/DDBJ databases">
        <authorList>
            <person name="Chen Y."/>
            <person name="Shah S."/>
            <person name="Dougan E. K."/>
            <person name="Thang M."/>
            <person name="Chan C."/>
        </authorList>
    </citation>
    <scope>NUCLEOTIDE SEQUENCE [LARGE SCALE GENOMIC DNA]</scope>
</reference>
<proteinExistence type="predicted"/>